<accession>A0A0N0MDL9</accession>
<keyword evidence="1" id="KW-0472">Membrane</keyword>
<evidence type="ECO:0000313" key="3">
    <source>
        <dbReference type="Proteomes" id="UP000037822"/>
    </source>
</evidence>
<evidence type="ECO:0000313" key="2">
    <source>
        <dbReference type="EMBL" id="KPH82641.1"/>
    </source>
</evidence>
<evidence type="ECO:0000256" key="1">
    <source>
        <dbReference type="SAM" id="Phobius"/>
    </source>
</evidence>
<protein>
    <submittedName>
        <fullName evidence="2">Uncharacterized protein</fullName>
    </submittedName>
</protein>
<dbReference type="EMBL" id="LGSZ01000017">
    <property type="protein sequence ID" value="KPH82641.1"/>
    <property type="molecule type" value="Genomic_DNA"/>
</dbReference>
<reference evidence="2 3" key="1">
    <citation type="submission" date="2015-07" db="EMBL/GenBank/DDBJ databases">
        <title>Whole genome sequencing of Bosea vaviloviae isolated from cave pool.</title>
        <authorList>
            <person name="Tan N.E.H."/>
            <person name="Lee Y.P."/>
            <person name="Gan H.M."/>
            <person name="Barton H."/>
            <person name="Savka M.A."/>
        </authorList>
    </citation>
    <scope>NUCLEOTIDE SEQUENCE [LARGE SCALE GENOMIC DNA]</scope>
    <source>
        <strain evidence="2 3">SD260</strain>
    </source>
</reference>
<keyword evidence="1" id="KW-0812">Transmembrane</keyword>
<comment type="caution">
    <text evidence="2">The sequence shown here is derived from an EMBL/GenBank/DDBJ whole genome shotgun (WGS) entry which is preliminary data.</text>
</comment>
<name>A0A0N0MDL9_9HYPH</name>
<keyword evidence="3" id="KW-1185">Reference proteome</keyword>
<dbReference type="PATRIC" id="fig|1526658.3.peg.3112"/>
<dbReference type="Proteomes" id="UP000037822">
    <property type="component" value="Unassembled WGS sequence"/>
</dbReference>
<organism evidence="2 3">
    <name type="scientific">Bosea vaviloviae</name>
    <dbReference type="NCBI Taxonomy" id="1526658"/>
    <lineage>
        <taxon>Bacteria</taxon>
        <taxon>Pseudomonadati</taxon>
        <taxon>Pseudomonadota</taxon>
        <taxon>Alphaproteobacteria</taxon>
        <taxon>Hyphomicrobiales</taxon>
        <taxon>Boseaceae</taxon>
        <taxon>Bosea</taxon>
    </lineage>
</organism>
<proteinExistence type="predicted"/>
<feature type="transmembrane region" description="Helical" evidence="1">
    <location>
        <begin position="26"/>
        <end position="45"/>
    </location>
</feature>
<dbReference type="AlphaFoldDB" id="A0A0N0MDL9"/>
<gene>
    <name evidence="2" type="ORF">AE618_02735</name>
</gene>
<sequence length="59" mass="6508">MHAYELDENGLVAASQKFNLHDEGSWAVGLGFIANYLTNVMHALYDARAAQREIKKSAA</sequence>
<keyword evidence="1" id="KW-1133">Transmembrane helix</keyword>